<keyword evidence="1" id="KW-0663">Pyridoxal phosphate</keyword>
<keyword evidence="2" id="KW-0032">Aminotransferase</keyword>
<dbReference type="AlphaFoldDB" id="A0A3B0T4G0"/>
<dbReference type="SUPFAM" id="SSF53383">
    <property type="entry name" value="PLP-dependent transferases"/>
    <property type="match status" value="1"/>
</dbReference>
<dbReference type="PANTHER" id="PTHR30244">
    <property type="entry name" value="TRANSAMINASE"/>
    <property type="match status" value="1"/>
</dbReference>
<dbReference type="InterPro" id="IPR015424">
    <property type="entry name" value="PyrdxlP-dep_Trfase"/>
</dbReference>
<dbReference type="Gene3D" id="3.40.640.10">
    <property type="entry name" value="Type I PLP-dependent aspartate aminotransferase-like (Major domain)"/>
    <property type="match status" value="1"/>
</dbReference>
<organism evidence="2">
    <name type="scientific">hydrothermal vent metagenome</name>
    <dbReference type="NCBI Taxonomy" id="652676"/>
    <lineage>
        <taxon>unclassified sequences</taxon>
        <taxon>metagenomes</taxon>
        <taxon>ecological metagenomes</taxon>
    </lineage>
</organism>
<evidence type="ECO:0000256" key="1">
    <source>
        <dbReference type="ARBA" id="ARBA00022898"/>
    </source>
</evidence>
<dbReference type="CDD" id="cd00616">
    <property type="entry name" value="AHBA_syn"/>
    <property type="match status" value="1"/>
</dbReference>
<proteinExistence type="predicted"/>
<dbReference type="GO" id="GO:0008483">
    <property type="term" value="F:transaminase activity"/>
    <property type="evidence" value="ECO:0007669"/>
    <property type="project" value="UniProtKB-KW"/>
</dbReference>
<dbReference type="Pfam" id="PF01041">
    <property type="entry name" value="DegT_DnrJ_EryC1"/>
    <property type="match status" value="1"/>
</dbReference>
<accession>A0A3B0T4G0</accession>
<keyword evidence="2" id="KW-0808">Transferase</keyword>
<dbReference type="InterPro" id="IPR000653">
    <property type="entry name" value="DegT/StrS_aminotransferase"/>
</dbReference>
<gene>
    <name evidence="2" type="ORF">MNBD_BACTEROID05-442</name>
</gene>
<protein>
    <submittedName>
        <fullName evidence="2">Aminotransferase, DegT/DnrJ/EryC1/StrS family</fullName>
    </submittedName>
</protein>
<dbReference type="EMBL" id="UOEN01000049">
    <property type="protein sequence ID" value="VAW11820.1"/>
    <property type="molecule type" value="Genomic_DNA"/>
</dbReference>
<dbReference type="PANTHER" id="PTHR30244:SF36">
    <property type="entry name" value="3-OXO-GLUCOSE-6-PHOSPHATE:GLUTAMATE AMINOTRANSFERASE"/>
    <property type="match status" value="1"/>
</dbReference>
<dbReference type="GO" id="GO:0030170">
    <property type="term" value="F:pyridoxal phosphate binding"/>
    <property type="evidence" value="ECO:0007669"/>
    <property type="project" value="TreeGrafter"/>
</dbReference>
<dbReference type="InterPro" id="IPR015421">
    <property type="entry name" value="PyrdxlP-dep_Trfase_major"/>
</dbReference>
<name>A0A3B0T4G0_9ZZZZ</name>
<dbReference type="GO" id="GO:0000271">
    <property type="term" value="P:polysaccharide biosynthetic process"/>
    <property type="evidence" value="ECO:0007669"/>
    <property type="project" value="TreeGrafter"/>
</dbReference>
<feature type="non-terminal residue" evidence="2">
    <location>
        <position position="209"/>
    </location>
</feature>
<evidence type="ECO:0000313" key="2">
    <source>
        <dbReference type="EMBL" id="VAW11820.1"/>
    </source>
</evidence>
<reference evidence="2" key="1">
    <citation type="submission" date="2018-06" db="EMBL/GenBank/DDBJ databases">
        <authorList>
            <person name="Zhirakovskaya E."/>
        </authorList>
    </citation>
    <scope>NUCLEOTIDE SEQUENCE</scope>
</reference>
<sequence>MNVPFIDFSEQYQTVKDEVQTGMNSVFERGAFILGQEVKDFEEEFAQFCDVKYGVGVNSGTDALYLALSALNVTVGDEVIIPSFTFIATALCISYTGAKPIFVDVEDQTYNIDPQKLKEVITDKTKVIMPVHLYGQAANMDEINAIAKERGIAVVEDACQSHGASYNGKKVGSLGDISCFSFYPTKALGAFGDGGIVVTNSEEISQKIQ</sequence>